<name>A0A2K4XEC1_PSEVC</name>
<evidence type="ECO:0000313" key="3">
    <source>
        <dbReference type="Proteomes" id="UP000238288"/>
    </source>
</evidence>
<dbReference type="AlphaFoldDB" id="A0A2K4XEC1"/>
<dbReference type="Proteomes" id="UP000238288">
    <property type="component" value="Chromosome PCAR9b"/>
</dbReference>
<dbReference type="EMBL" id="AQGW01000025">
    <property type="protein sequence ID" value="MBE0384258.1"/>
    <property type="molecule type" value="Genomic_DNA"/>
</dbReference>
<protein>
    <submittedName>
        <fullName evidence="2">Uncharacterized protein</fullName>
    </submittedName>
</protein>
<reference evidence="2 3" key="2">
    <citation type="submission" date="2017-11" db="EMBL/GenBank/DDBJ databases">
        <authorList>
            <person name="Han C.G."/>
        </authorList>
    </citation>
    <scope>NUCLEOTIDE SEQUENCE [LARGE SCALE GENOMIC DNA]</scope>
    <source>
        <strain evidence="3">ATCC 43555</strain>
        <strain evidence="2">ATCC43555</strain>
    </source>
</reference>
<dbReference type="GeneID" id="93665353"/>
<dbReference type="EMBL" id="LT965929">
    <property type="protein sequence ID" value="SOU42645.1"/>
    <property type="molecule type" value="Genomic_DNA"/>
</dbReference>
<evidence type="ECO:0000313" key="4">
    <source>
        <dbReference type="Proteomes" id="UP000615003"/>
    </source>
</evidence>
<proteinExistence type="predicted"/>
<evidence type="ECO:0000313" key="2">
    <source>
        <dbReference type="EMBL" id="SOU42645.1"/>
    </source>
</evidence>
<accession>A0A2K4XEC1</accession>
<gene>
    <name evidence="2" type="ORF">PCAR9_B0162</name>
    <name evidence="1" type="ORF">PCARR_b0206</name>
</gene>
<organism evidence="2 3">
    <name type="scientific">Pseudoalteromonas carrageenovora IAM 12662</name>
    <dbReference type="NCBI Taxonomy" id="1314868"/>
    <lineage>
        <taxon>Bacteria</taxon>
        <taxon>Pseudomonadati</taxon>
        <taxon>Pseudomonadota</taxon>
        <taxon>Gammaproteobacteria</taxon>
        <taxon>Alteromonadales</taxon>
        <taxon>Pseudoalteromonadaceae</taxon>
        <taxon>Pseudoalteromonas</taxon>
    </lineage>
</organism>
<reference evidence="1 4" key="1">
    <citation type="submission" date="2015-06" db="EMBL/GenBank/DDBJ databases">
        <title>Genome sequence of Pseudoalteromonas carrageenovora.</title>
        <authorList>
            <person name="Xie B.-B."/>
            <person name="Rong J.-C."/>
            <person name="Qin Q.-L."/>
            <person name="Zhang Y.-Z."/>
        </authorList>
    </citation>
    <scope>NUCLEOTIDE SEQUENCE [LARGE SCALE GENOMIC DNA]</scope>
    <source>
        <strain evidence="1 4">IAM 12662</strain>
    </source>
</reference>
<dbReference type="Proteomes" id="UP000615003">
    <property type="component" value="Unassembled WGS sequence"/>
</dbReference>
<keyword evidence="4" id="KW-1185">Reference proteome</keyword>
<dbReference type="OrthoDB" id="6294070at2"/>
<sequence length="157" mass="17682">MVPFGLSSEQFKAKFLVSLEKISPCFIRELKNLFTVSIPESVLGAEIQIFLGDDCMETPSAWIYYEGKQKKINSTDASIFSGKSVELLSGDYAIPHFDEKYYINEEFNAGYLIANLTKQWLAESWWKAGGWDYPIPVLVMVHDDYGDGSSIKLSAVC</sequence>
<dbReference type="RefSeq" id="WP_104643806.1">
    <property type="nucleotide sequence ID" value="NZ_AQGW01000025.1"/>
</dbReference>
<evidence type="ECO:0000313" key="1">
    <source>
        <dbReference type="EMBL" id="MBE0384258.1"/>
    </source>
</evidence>